<dbReference type="PANTHER" id="PTHR47331">
    <property type="entry name" value="PHD-TYPE DOMAIN-CONTAINING PROTEIN"/>
    <property type="match status" value="1"/>
</dbReference>
<name>A0A7M7Q5X8_NASVI</name>
<dbReference type="GeneID" id="116416580"/>
<dbReference type="Pfam" id="PF17921">
    <property type="entry name" value="Integrase_H2C2"/>
    <property type="match status" value="1"/>
</dbReference>
<dbReference type="RefSeq" id="XP_031781370.1">
    <property type="nucleotide sequence ID" value="XM_031925510.1"/>
</dbReference>
<dbReference type="InterPro" id="IPR012337">
    <property type="entry name" value="RNaseH-like_sf"/>
</dbReference>
<dbReference type="InParanoid" id="A0A7M7Q5X8"/>
<dbReference type="SUPFAM" id="SSF53098">
    <property type="entry name" value="Ribonuclease H-like"/>
    <property type="match status" value="1"/>
</dbReference>
<dbReference type="GO" id="GO:0003676">
    <property type="term" value="F:nucleic acid binding"/>
    <property type="evidence" value="ECO:0007669"/>
    <property type="project" value="InterPro"/>
</dbReference>
<dbReference type="EnsemblMetazoa" id="XM_031925510">
    <property type="protein sequence ID" value="XP_031781370"/>
    <property type="gene ID" value="LOC116416580"/>
</dbReference>
<evidence type="ECO:0000259" key="2">
    <source>
        <dbReference type="Pfam" id="PF18701"/>
    </source>
</evidence>
<dbReference type="OrthoDB" id="5984724at2759"/>
<feature type="domain" description="Integrase zinc-binding" evidence="1">
    <location>
        <begin position="242"/>
        <end position="292"/>
    </location>
</feature>
<dbReference type="AlphaFoldDB" id="A0A7M7Q5X8"/>
<dbReference type="Pfam" id="PF18701">
    <property type="entry name" value="DUF5641"/>
    <property type="match status" value="1"/>
</dbReference>
<dbReference type="Gene3D" id="1.10.340.70">
    <property type="match status" value="1"/>
</dbReference>
<dbReference type="InterPro" id="IPR008042">
    <property type="entry name" value="Retrotrans_Pao"/>
</dbReference>
<dbReference type="InterPro" id="IPR041588">
    <property type="entry name" value="Integrase_H2C2"/>
</dbReference>
<feature type="domain" description="DUF5641" evidence="2">
    <location>
        <begin position="467"/>
        <end position="533"/>
    </location>
</feature>
<sequence length="554" mass="62533">MSKTKVAPIKTESLPRLELCGSVLLVRLLKHLLDGLLLKPVSVHCWTDSKVVLDWLNGHPSRWQTFVANRLQQSSLWWERPEWIRNDWRKVIDRLPMDVSLDVVNAQVAVEKKVDENQESQALSYLEKFSSFPKTLRILACAYRWRSNAVKPRGSRCTGHFTAEEMEAARVGLIRYVQSQHYEEELRCLRSKQRLSSRSHLLRLVPFICPQGLLRVGGRLQPSFLQFDEKHSIILPASSIIVKRLIEEVHRQTLHGGVQLMLSSLNRTYWISRGLRVVQGVYRRCHRCIRCAAQSVQQQIAPLPSYRVTPQRVFAYTGLDYVGPFPILFSKGRGAKSTKGYIAIFVCMVVRAVHIEVVSDLSTAAFLAAFRRFTARRGLCRMVFSDNGTNFKGTAIEIDKLFQRASSVSQEVAAALAKDVAAQIEACLNSWPLCPLSSESTDSVALTPGHFLVNAPLNVLPEPFEDQRNKWLTPGRQLVVGDLVLLKDELCPPSKWPLGRITAVHRGKDGLVRVVTIRTANSEFQRPVVEIIFLPSDKSAQRAVSGLQPESSQD</sequence>
<dbReference type="InterPro" id="IPR040676">
    <property type="entry name" value="DUF5641"/>
</dbReference>
<dbReference type="KEGG" id="nvi:116416580"/>
<dbReference type="Pfam" id="PF05380">
    <property type="entry name" value="Peptidase_A17"/>
    <property type="match status" value="1"/>
</dbReference>
<evidence type="ECO:0000313" key="4">
    <source>
        <dbReference type="Proteomes" id="UP000002358"/>
    </source>
</evidence>
<proteinExistence type="predicted"/>
<dbReference type="PANTHER" id="PTHR47331:SF1">
    <property type="entry name" value="GAG-LIKE PROTEIN"/>
    <property type="match status" value="1"/>
</dbReference>
<dbReference type="InterPro" id="IPR036397">
    <property type="entry name" value="RNaseH_sf"/>
</dbReference>
<dbReference type="Gene3D" id="3.30.420.10">
    <property type="entry name" value="Ribonuclease H-like superfamily/Ribonuclease H"/>
    <property type="match status" value="1"/>
</dbReference>
<keyword evidence="4" id="KW-1185">Reference proteome</keyword>
<organism evidence="3 4">
    <name type="scientific">Nasonia vitripennis</name>
    <name type="common">Parasitic wasp</name>
    <dbReference type="NCBI Taxonomy" id="7425"/>
    <lineage>
        <taxon>Eukaryota</taxon>
        <taxon>Metazoa</taxon>
        <taxon>Ecdysozoa</taxon>
        <taxon>Arthropoda</taxon>
        <taxon>Hexapoda</taxon>
        <taxon>Insecta</taxon>
        <taxon>Pterygota</taxon>
        <taxon>Neoptera</taxon>
        <taxon>Endopterygota</taxon>
        <taxon>Hymenoptera</taxon>
        <taxon>Apocrita</taxon>
        <taxon>Proctotrupomorpha</taxon>
        <taxon>Chalcidoidea</taxon>
        <taxon>Pteromalidae</taxon>
        <taxon>Pteromalinae</taxon>
        <taxon>Nasonia</taxon>
    </lineage>
</organism>
<evidence type="ECO:0000313" key="3">
    <source>
        <dbReference type="EnsemblMetazoa" id="XP_031781370"/>
    </source>
</evidence>
<dbReference type="Proteomes" id="UP000002358">
    <property type="component" value="Unassembled WGS sequence"/>
</dbReference>
<reference evidence="3" key="1">
    <citation type="submission" date="2021-01" db="UniProtKB">
        <authorList>
            <consortium name="EnsemblMetazoa"/>
        </authorList>
    </citation>
    <scope>IDENTIFICATION</scope>
</reference>
<protein>
    <submittedName>
        <fullName evidence="3">Uncharacterized protein</fullName>
    </submittedName>
</protein>
<accession>A0A7M7Q5X8</accession>
<evidence type="ECO:0000259" key="1">
    <source>
        <dbReference type="Pfam" id="PF17921"/>
    </source>
</evidence>